<protein>
    <submittedName>
        <fullName evidence="1">Uncharacterized protein</fullName>
    </submittedName>
</protein>
<sequence>MTNEQNGNLTEKNEEKKLAEYKFVISYDAKDKSLSHHEINAKELGEAILGMNNLIEETAKAIGSSIEKVQLKVTTPVKEGSVEVVFALLADPGVALKVLATLGFAAQGAAIAKAALVEMVQKIGNKKITNIAIDGDSEEAKVTTDDGTFVMDKTVAKLIANKRARESLHKIIQAPLIGKPNAVFKVLDKNELPVWTAQEEEINDYKPLPAGTLEEISIDREKINVSFSQINFDSSKGWRIKNKDHEEYPVTMKDKTFLEKVRQNQQAFKKDDLYEIDLEVTTTSRPTRSTIDRVVVEVTRHWASGDRRQV</sequence>
<dbReference type="RefSeq" id="WP_123582061.1">
    <property type="nucleotide sequence ID" value="NZ_MOBI01000009.1"/>
</dbReference>
<proteinExistence type="predicted"/>
<comment type="caution">
    <text evidence="1">The sequence shown here is derived from an EMBL/GenBank/DDBJ whole genome shotgun (WGS) entry which is preliminary data.</text>
</comment>
<dbReference type="EMBL" id="MOBI01000009">
    <property type="protein sequence ID" value="RON01283.1"/>
    <property type="molecule type" value="Genomic_DNA"/>
</dbReference>
<accession>A0A423GUY0</accession>
<name>A0A423GUY0_9PSED</name>
<dbReference type="AlphaFoldDB" id="A0A423GUY0"/>
<gene>
    <name evidence="1" type="ORF">BK658_08965</name>
</gene>
<organism evidence="1 2">
    <name type="scientific">Pseudomonas brassicacearum</name>
    <dbReference type="NCBI Taxonomy" id="930166"/>
    <lineage>
        <taxon>Bacteria</taxon>
        <taxon>Pseudomonadati</taxon>
        <taxon>Pseudomonadota</taxon>
        <taxon>Gammaproteobacteria</taxon>
        <taxon>Pseudomonadales</taxon>
        <taxon>Pseudomonadaceae</taxon>
        <taxon>Pseudomonas</taxon>
    </lineage>
</organism>
<dbReference type="Proteomes" id="UP000284684">
    <property type="component" value="Unassembled WGS sequence"/>
</dbReference>
<evidence type="ECO:0000313" key="2">
    <source>
        <dbReference type="Proteomes" id="UP000284684"/>
    </source>
</evidence>
<evidence type="ECO:0000313" key="1">
    <source>
        <dbReference type="EMBL" id="RON01283.1"/>
    </source>
</evidence>
<reference evidence="1 2" key="1">
    <citation type="submission" date="2016-10" db="EMBL/GenBank/DDBJ databases">
        <title>Comparative genome analysis of multiple Pseudomonas spp. focuses on biocontrol and plant growth promoting traits.</title>
        <authorList>
            <person name="Tao X.-Y."/>
            <person name="Taylor C.G."/>
        </authorList>
    </citation>
    <scope>NUCLEOTIDE SEQUENCE [LARGE SCALE GENOMIC DNA]</scope>
    <source>
        <strain evidence="1 2">37D10</strain>
    </source>
</reference>